<keyword evidence="1" id="KW-1133">Transmembrane helix</keyword>
<keyword evidence="3" id="KW-1185">Reference proteome</keyword>
<feature type="transmembrane region" description="Helical" evidence="1">
    <location>
        <begin position="32"/>
        <end position="55"/>
    </location>
</feature>
<dbReference type="EMBL" id="FUYM01000006">
    <property type="protein sequence ID" value="SKB79365.1"/>
    <property type="molecule type" value="Genomic_DNA"/>
</dbReference>
<dbReference type="GO" id="GO:0051301">
    <property type="term" value="P:cell division"/>
    <property type="evidence" value="ECO:0007669"/>
    <property type="project" value="UniProtKB-KW"/>
</dbReference>
<dbReference type="InterPro" id="IPR004513">
    <property type="entry name" value="FtsX"/>
</dbReference>
<keyword evidence="2" id="KW-0131">Cell cycle</keyword>
<sequence length="303" mass="31550">MALFGRGSGNWLTSAAGRRLLPEGWLSGPMPWVIAIMMFLMVLAAAAGLALGFAARGLDSHLSGQITVQIVDADQARRDATADRIVATLGKQPGVAAVRRISDGEITELLRPWLGAGLADNDLPVPAMIDVAFVPGADGAQRAAEAAVLALGPRARIDDHAQWLAPLAGLIASLRWLAAVLVLLMAAAAAFTVVLAARSALNTHQATIDVMHHLGSTDAQIAQLFQRRIATDALFGGMVGLLLASLVIFAVGDRIARVGSDLIGSVDLPLAAWGMLALLPLAGTLLATLAARATIILALRRRL</sequence>
<dbReference type="PANTHER" id="PTHR47755">
    <property type="entry name" value="CELL DIVISION PROTEIN FTSX"/>
    <property type="match status" value="1"/>
</dbReference>
<evidence type="ECO:0000256" key="1">
    <source>
        <dbReference type="SAM" id="Phobius"/>
    </source>
</evidence>
<keyword evidence="1" id="KW-0812">Transmembrane</keyword>
<feature type="transmembrane region" description="Helical" evidence="1">
    <location>
        <begin position="233"/>
        <end position="252"/>
    </location>
</feature>
<dbReference type="OrthoDB" id="8478373at2"/>
<proteinExistence type="predicted"/>
<feature type="transmembrane region" description="Helical" evidence="1">
    <location>
        <begin position="176"/>
        <end position="197"/>
    </location>
</feature>
<dbReference type="PANTHER" id="PTHR47755:SF1">
    <property type="entry name" value="CELL DIVISION PROTEIN FTSX"/>
    <property type="match status" value="1"/>
</dbReference>
<keyword evidence="1" id="KW-0472">Membrane</keyword>
<keyword evidence="2" id="KW-0132">Cell division</keyword>
<reference evidence="3" key="1">
    <citation type="submission" date="2017-02" db="EMBL/GenBank/DDBJ databases">
        <authorList>
            <person name="Varghese N."/>
            <person name="Submissions S."/>
        </authorList>
    </citation>
    <scope>NUCLEOTIDE SEQUENCE [LARGE SCALE GENOMIC DNA]</scope>
    <source>
        <strain evidence="3">UM2</strain>
    </source>
</reference>
<dbReference type="GO" id="GO:0032153">
    <property type="term" value="C:cell division site"/>
    <property type="evidence" value="ECO:0007669"/>
    <property type="project" value="TreeGrafter"/>
</dbReference>
<dbReference type="Proteomes" id="UP000189818">
    <property type="component" value="Unassembled WGS sequence"/>
</dbReference>
<gene>
    <name evidence="2" type="ORF">SAMN06295920_106214</name>
</gene>
<dbReference type="GO" id="GO:0016020">
    <property type="term" value="C:membrane"/>
    <property type="evidence" value="ECO:0007669"/>
    <property type="project" value="InterPro"/>
</dbReference>
<protein>
    <submittedName>
        <fullName evidence="2">Cell division transport system permease protein</fullName>
    </submittedName>
</protein>
<dbReference type="AlphaFoldDB" id="A0A1T5E685"/>
<dbReference type="RefSeq" id="WP_079648967.1">
    <property type="nucleotide sequence ID" value="NZ_FUYM01000006.1"/>
</dbReference>
<evidence type="ECO:0000313" key="3">
    <source>
        <dbReference type="Proteomes" id="UP000189818"/>
    </source>
</evidence>
<feature type="transmembrane region" description="Helical" evidence="1">
    <location>
        <begin position="272"/>
        <end position="299"/>
    </location>
</feature>
<organism evidence="2 3">
    <name type="scientific">Rhizorhabdus histidinilytica</name>
    <dbReference type="NCBI Taxonomy" id="439228"/>
    <lineage>
        <taxon>Bacteria</taxon>
        <taxon>Pseudomonadati</taxon>
        <taxon>Pseudomonadota</taxon>
        <taxon>Alphaproteobacteria</taxon>
        <taxon>Sphingomonadales</taxon>
        <taxon>Sphingomonadaceae</taxon>
        <taxon>Rhizorhabdus</taxon>
    </lineage>
</organism>
<name>A0A1T5E685_9SPHN</name>
<evidence type="ECO:0000313" key="2">
    <source>
        <dbReference type="EMBL" id="SKB79365.1"/>
    </source>
</evidence>
<dbReference type="STRING" id="439228.SAMN06295920_106214"/>
<accession>A0A1T5E685</accession>